<accession>A0AB73H3Q4</accession>
<dbReference type="Proteomes" id="UP000528595">
    <property type="component" value="Unassembled WGS sequence"/>
</dbReference>
<comment type="caution">
    <text evidence="2">The sequence shown here is derived from an EMBL/GenBank/DDBJ whole genome shotgun (WGS) entry which is preliminary data.</text>
</comment>
<protein>
    <submittedName>
        <fullName evidence="2">TnpA family transposase</fullName>
    </submittedName>
</protein>
<dbReference type="InterPro" id="IPR002513">
    <property type="entry name" value="Tn3_Tnp_DDE_dom"/>
</dbReference>
<dbReference type="Pfam" id="PF01526">
    <property type="entry name" value="DDE_Tnp_Tn3"/>
    <property type="match status" value="1"/>
</dbReference>
<dbReference type="GO" id="GO:0006313">
    <property type="term" value="P:DNA transposition"/>
    <property type="evidence" value="ECO:0007669"/>
    <property type="project" value="InterPro"/>
</dbReference>
<sequence length="169" mass="19252">MQVVLSIKTGKIAASTLMRKLGNYSRKNRLYQAFKALGSAVRTLFLLQYISNRELREQITASTNKVEAYNGFAKYFFFGGEGVIADNDPVEQEKAVQYNDLVSNAVIFYNVVEQTRIMKSLMRQGWKITREDVAFLSPYVTSHVKRFGDYLIDVEEVPEPYETELALAG</sequence>
<proteinExistence type="predicted"/>
<evidence type="ECO:0000259" key="1">
    <source>
        <dbReference type="Pfam" id="PF01526"/>
    </source>
</evidence>
<dbReference type="EMBL" id="JACIIQ010000037">
    <property type="protein sequence ID" value="MBB5672805.1"/>
    <property type="molecule type" value="Genomic_DNA"/>
</dbReference>
<evidence type="ECO:0000313" key="2">
    <source>
        <dbReference type="EMBL" id="MBB5672805.1"/>
    </source>
</evidence>
<feature type="domain" description="Tn3 transposase DDE" evidence="1">
    <location>
        <begin position="1"/>
        <end position="150"/>
    </location>
</feature>
<dbReference type="GO" id="GO:0004803">
    <property type="term" value="F:transposase activity"/>
    <property type="evidence" value="ECO:0007669"/>
    <property type="project" value="InterPro"/>
</dbReference>
<organism evidence="2">
    <name type="scientific">Xanthomonas arboricola</name>
    <dbReference type="NCBI Taxonomy" id="56448"/>
    <lineage>
        <taxon>Bacteria</taxon>
        <taxon>Pseudomonadati</taxon>
        <taxon>Pseudomonadota</taxon>
        <taxon>Gammaproteobacteria</taxon>
        <taxon>Lysobacterales</taxon>
        <taxon>Lysobacteraceae</taxon>
        <taxon>Xanthomonas</taxon>
    </lineage>
</organism>
<gene>
    <name evidence="2" type="ORF">FHR65_004413</name>
</gene>
<reference evidence="2" key="1">
    <citation type="submission" date="2020-08" db="EMBL/GenBank/DDBJ databases">
        <title>Studying the diversity of plant-associated saprophytic bacteria and their role in host health and plant-pathogen interactions.</title>
        <authorList>
            <person name="Potnis N."/>
        </authorList>
    </citation>
    <scope>NUCLEOTIDE SEQUENCE</scope>
    <source>
        <strain evidence="2">F21</strain>
    </source>
</reference>
<name>A0AB73H3Q4_9XANT</name>
<dbReference type="AlphaFoldDB" id="A0AB73H3Q4"/>